<sequence length="462" mass="51119">HRRPGGGGATQSGSVPSSSVDDATIVGPNDDAPSFRRHFGSLASRTKTKKIRIATIESTRRSTRDALLSSEPIPQKSTDASTAASHVRGMHAFSAGEYFNSASSMGSDDDSLDTYYAADDDVTRGSGYMKRPDGREPICSTPSFYRLYRPTCNELHSVASGYHWLTSGTSRYLRSGAYRQVFVLGRQVAFDSEDVVILKSMRRFPIESDVLDTYKDIEMYDDMRKDSMVMELLTSSNRIANIYSFCATSSLVEYAPGSIEEYVMADDDLDGDDLTPRNEIGAGEKLAMSLEMAKGLAVMHGHSGGVIANVDVQIGQFSRGNDGLIKIIDFNRAEVMLYDEVENEYCKFENGYPPDGSLRSPEEVNGGPLNEKIDVYSLGNVFYSILTGLLVNRDYTISQAHSRIRNGITEEIDVGFFESRSPAELALVKATQWCWTYDAEKRPSIFDIVDFLDEKVNKSNLT</sequence>
<dbReference type="EMBL" id="JALLPB020000031">
    <property type="protein sequence ID" value="KAL3823692.1"/>
    <property type="molecule type" value="Genomic_DNA"/>
</dbReference>
<keyword evidence="4" id="KW-1185">Reference proteome</keyword>
<gene>
    <name evidence="3" type="ORF">ACHAXA_007263</name>
</gene>
<dbReference type="PROSITE" id="PS50011">
    <property type="entry name" value="PROTEIN_KINASE_DOM"/>
    <property type="match status" value="1"/>
</dbReference>
<organism evidence="3 4">
    <name type="scientific">Cyclostephanos tholiformis</name>
    <dbReference type="NCBI Taxonomy" id="382380"/>
    <lineage>
        <taxon>Eukaryota</taxon>
        <taxon>Sar</taxon>
        <taxon>Stramenopiles</taxon>
        <taxon>Ochrophyta</taxon>
        <taxon>Bacillariophyta</taxon>
        <taxon>Coscinodiscophyceae</taxon>
        <taxon>Thalassiosirophycidae</taxon>
        <taxon>Stephanodiscales</taxon>
        <taxon>Stephanodiscaceae</taxon>
        <taxon>Cyclostephanos</taxon>
    </lineage>
</organism>
<feature type="compositionally biased region" description="Polar residues" evidence="1">
    <location>
        <begin position="11"/>
        <end position="21"/>
    </location>
</feature>
<name>A0ABD3SGY0_9STRA</name>
<feature type="non-terminal residue" evidence="3">
    <location>
        <position position="1"/>
    </location>
</feature>
<dbReference type="InterPro" id="IPR000719">
    <property type="entry name" value="Prot_kinase_dom"/>
</dbReference>
<dbReference type="InterPro" id="IPR050167">
    <property type="entry name" value="Ser_Thr_protein_kinase"/>
</dbReference>
<feature type="domain" description="Protein kinase" evidence="2">
    <location>
        <begin position="167"/>
        <end position="456"/>
    </location>
</feature>
<evidence type="ECO:0000259" key="2">
    <source>
        <dbReference type="PROSITE" id="PS50011"/>
    </source>
</evidence>
<dbReference type="SUPFAM" id="SSF56112">
    <property type="entry name" value="Protein kinase-like (PK-like)"/>
    <property type="match status" value="1"/>
</dbReference>
<evidence type="ECO:0000256" key="1">
    <source>
        <dbReference type="SAM" id="MobiDB-lite"/>
    </source>
</evidence>
<evidence type="ECO:0000313" key="4">
    <source>
        <dbReference type="Proteomes" id="UP001530377"/>
    </source>
</evidence>
<reference evidence="3 4" key="1">
    <citation type="submission" date="2024-10" db="EMBL/GenBank/DDBJ databases">
        <title>Updated reference genomes for cyclostephanoid diatoms.</title>
        <authorList>
            <person name="Roberts W.R."/>
            <person name="Alverson A.J."/>
        </authorList>
    </citation>
    <scope>NUCLEOTIDE SEQUENCE [LARGE SCALE GENOMIC DNA]</scope>
    <source>
        <strain evidence="3 4">AJA228-03</strain>
    </source>
</reference>
<protein>
    <recommendedName>
        <fullName evidence="2">Protein kinase domain-containing protein</fullName>
    </recommendedName>
</protein>
<dbReference type="SMART" id="SM00220">
    <property type="entry name" value="S_TKc"/>
    <property type="match status" value="1"/>
</dbReference>
<feature type="compositionally biased region" description="Gly residues" evidence="1">
    <location>
        <begin position="1"/>
        <end position="10"/>
    </location>
</feature>
<feature type="region of interest" description="Disordered" evidence="1">
    <location>
        <begin position="1"/>
        <end position="41"/>
    </location>
</feature>
<dbReference type="InterPro" id="IPR011009">
    <property type="entry name" value="Kinase-like_dom_sf"/>
</dbReference>
<feature type="region of interest" description="Disordered" evidence="1">
    <location>
        <begin position="55"/>
        <end position="84"/>
    </location>
</feature>
<dbReference type="PANTHER" id="PTHR23257">
    <property type="entry name" value="SERINE-THREONINE PROTEIN KINASE"/>
    <property type="match status" value="1"/>
</dbReference>
<feature type="compositionally biased region" description="Polar residues" evidence="1">
    <location>
        <begin position="75"/>
        <end position="84"/>
    </location>
</feature>
<proteinExistence type="predicted"/>
<dbReference type="Gene3D" id="1.10.510.10">
    <property type="entry name" value="Transferase(Phosphotransferase) domain 1"/>
    <property type="match status" value="1"/>
</dbReference>
<dbReference type="AlphaFoldDB" id="A0ABD3SGY0"/>
<dbReference type="Proteomes" id="UP001530377">
    <property type="component" value="Unassembled WGS sequence"/>
</dbReference>
<dbReference type="Pfam" id="PF00069">
    <property type="entry name" value="Pkinase"/>
    <property type="match status" value="1"/>
</dbReference>
<accession>A0ABD3SGY0</accession>
<evidence type="ECO:0000313" key="3">
    <source>
        <dbReference type="EMBL" id="KAL3823692.1"/>
    </source>
</evidence>
<dbReference type="PANTHER" id="PTHR23257:SF958">
    <property type="entry name" value="SERINE_THREONINE-PROTEIN KINASE WNK4"/>
    <property type="match status" value="1"/>
</dbReference>
<comment type="caution">
    <text evidence="3">The sequence shown here is derived from an EMBL/GenBank/DDBJ whole genome shotgun (WGS) entry which is preliminary data.</text>
</comment>